<name>A0A2N5XK52_9HYPH</name>
<dbReference type="PIRSF" id="PIRSF011386">
    <property type="entry name" value="FixH"/>
    <property type="match status" value="1"/>
</dbReference>
<feature type="transmembrane region" description="Helical" evidence="1">
    <location>
        <begin position="17"/>
        <end position="39"/>
    </location>
</feature>
<dbReference type="OrthoDB" id="1495896at2"/>
<dbReference type="Proteomes" id="UP000234881">
    <property type="component" value="Unassembled WGS sequence"/>
</dbReference>
<evidence type="ECO:0000256" key="1">
    <source>
        <dbReference type="SAM" id="Phobius"/>
    </source>
</evidence>
<keyword evidence="3" id="KW-1185">Reference proteome</keyword>
<dbReference type="EMBL" id="PKUQ01000055">
    <property type="protein sequence ID" value="PLW74899.1"/>
    <property type="molecule type" value="Genomic_DNA"/>
</dbReference>
<gene>
    <name evidence="2" type="ORF">C0081_21545</name>
</gene>
<keyword evidence="1" id="KW-0472">Membrane</keyword>
<keyword evidence="1" id="KW-0812">Transmembrane</keyword>
<organism evidence="2 3">
    <name type="scientific">Cohaesibacter celericrescens</name>
    <dbReference type="NCBI Taxonomy" id="2067669"/>
    <lineage>
        <taxon>Bacteria</taxon>
        <taxon>Pseudomonadati</taxon>
        <taxon>Pseudomonadota</taxon>
        <taxon>Alphaproteobacteria</taxon>
        <taxon>Hyphomicrobiales</taxon>
        <taxon>Cohaesibacteraceae</taxon>
    </lineage>
</organism>
<dbReference type="Pfam" id="PF05751">
    <property type="entry name" value="FixH"/>
    <property type="match status" value="1"/>
</dbReference>
<sequence length="166" mass="18700">MGTAMNKKEKKFTGKHVLIWLGCFFGVMFFANGMFVYFARSTWPGVVEQSPYQASQNYNKTLAEAEAQNERSWHMEVELKRSQSGVYLELLAKDKLNNPLNDLSITANVGRPTTETQDQELSLEAAGDGLYRAKVAALNPGNWRIKIEASQKGEVMFQTLETITLK</sequence>
<proteinExistence type="predicted"/>
<keyword evidence="1" id="KW-1133">Transmembrane helix</keyword>
<dbReference type="InterPro" id="IPR018037">
    <property type="entry name" value="FixH_proteobacterial"/>
</dbReference>
<evidence type="ECO:0000313" key="3">
    <source>
        <dbReference type="Proteomes" id="UP000234881"/>
    </source>
</evidence>
<accession>A0A2N5XK52</accession>
<comment type="caution">
    <text evidence="2">The sequence shown here is derived from an EMBL/GenBank/DDBJ whole genome shotgun (WGS) entry which is preliminary data.</text>
</comment>
<reference evidence="2 3" key="1">
    <citation type="submission" date="2018-01" db="EMBL/GenBank/DDBJ databases">
        <title>The draft genome sequence of Cohaesibacter sp. H1304.</title>
        <authorList>
            <person name="Wang N.-N."/>
            <person name="Du Z.-J."/>
        </authorList>
    </citation>
    <scope>NUCLEOTIDE SEQUENCE [LARGE SCALE GENOMIC DNA]</scope>
    <source>
        <strain evidence="2 3">H1304</strain>
    </source>
</reference>
<protein>
    <submittedName>
        <fullName evidence="2">Nitrogen fixation protein FixH</fullName>
    </submittedName>
</protein>
<evidence type="ECO:0000313" key="2">
    <source>
        <dbReference type="EMBL" id="PLW74899.1"/>
    </source>
</evidence>
<dbReference type="InterPro" id="IPR008620">
    <property type="entry name" value="FixH"/>
</dbReference>
<dbReference type="AlphaFoldDB" id="A0A2N5XK52"/>